<feature type="domain" description="TonB-dependent receptor-like beta-barrel" evidence="9">
    <location>
        <begin position="515"/>
        <end position="997"/>
    </location>
</feature>
<dbReference type="CDD" id="cd01347">
    <property type="entry name" value="ligand_gated_channel"/>
    <property type="match status" value="1"/>
</dbReference>
<evidence type="ECO:0000259" key="9">
    <source>
        <dbReference type="Pfam" id="PF00593"/>
    </source>
</evidence>
<dbReference type="Gene3D" id="2.170.130.10">
    <property type="entry name" value="TonB-dependent receptor, plug domain"/>
    <property type="match status" value="1"/>
</dbReference>
<evidence type="ECO:0000259" key="10">
    <source>
        <dbReference type="Pfam" id="PF07715"/>
    </source>
</evidence>
<sequence>MNPLPSARSAHGPRPIFRITALAAACGLVCSGAALAQTAAAPPAAAASAAAPAAAASAVPPTLLAQAATVAPVAQAGTLQQPMTVVITGIRRSLESAMDLKRNAQGVVDGIVAEDIGKFPDTNLAESMQRITGVSIDRTIGEGSAITVRGVGPDFNLVLLNGRQMPASSIADTAPSNSRAFDFANLASESVSAIEVYKTSRASSPAGGIGATVNIKTARPLENPGLRASVGIKGVKDDSNDRLPSSLQGSSVTPEISGIFSNTFADGRFGIAISASYQERDLGFNQAAVPNGWRAFKGDENNWGTIPQPGTPGSENITNRPGPNDIYSVPQNLLYSFNGVQRKRTNGQLALQFEPFKGLRATLDHTYSENKIQTKRNELSAWFNFGPTVTKWTDGPAAAPTFYSEIINPPTSDIAMAGALYATRNENKSTGFNLAWKASDKLGFEFDIHQSTATSGADSPYGSNSVLGAASFNRGTTSVDFTRDFPVLSIQGSQLDASKMMVTGSSFRNSYMKSGVDQAQASGKWKIREESELRFGLAATRVENRTAFSNVQRDTWGGATNPGDYPDDLWRADTVRQYFGQISGSGDPALFNQFYVWDFEKVRAIAAQVGGDPSLYLASNAFTTDRRVKENSDSAYLQFDQDWEWGVPMHAALGVRYERTKITSTALVPTATGILWTGNNEFSVQFGQPGFTTLSGDYKYFLPSLDFDAELNDRMKLRASYGESIGRPQWHHIQGGQTLTQLARINGGTGAQGNPGLKPLKAKNFDLSFEYYYAKSSYAALGLFHKTIDNFVGVTTVNQTPFNLHTPAGGALFNEAVQSGCVQGDLTCIRNYIFRTHNGRNGVVRTGTDPNGNEQGTIAGQPGDPIATFAITIPANQRSSKLKGLEFNIQHVFGNSGFGVSANFTKVKSGLEYNNASLGEQFPLVGLSDSANFVGFYEDNKFSVRAAYNWRDKFLANVVDGSGLPNPVYTEAYGQWDVTLGYKITDNLTVQAEVINLTDEIQRQHGRRKEQLLGVTQTGRRYMFGARWQF</sequence>
<dbReference type="RefSeq" id="WP_173120108.1">
    <property type="nucleotide sequence ID" value="NZ_JABRWJ010000001.1"/>
</dbReference>
<name>A0ABX2ECU6_9BURK</name>
<keyword evidence="12" id="KW-1185">Reference proteome</keyword>
<dbReference type="InterPro" id="IPR000531">
    <property type="entry name" value="Beta-barrel_TonB"/>
</dbReference>
<comment type="similarity">
    <text evidence="2 7">Belongs to the TonB-dependent receptor family.</text>
</comment>
<comment type="caution">
    <text evidence="11">The sequence shown here is derived from an EMBL/GenBank/DDBJ whole genome shotgun (WGS) entry which is preliminary data.</text>
</comment>
<keyword evidence="6" id="KW-0998">Cell outer membrane</keyword>
<dbReference type="PANTHER" id="PTHR40980">
    <property type="entry name" value="PLUG DOMAIN-CONTAINING PROTEIN"/>
    <property type="match status" value="1"/>
</dbReference>
<dbReference type="PANTHER" id="PTHR40980:SF3">
    <property type="entry name" value="TONB-DEPENDENT RECEPTOR-LIKE BETA-BARREL DOMAIN-CONTAINING PROTEIN"/>
    <property type="match status" value="1"/>
</dbReference>
<dbReference type="InterPro" id="IPR036942">
    <property type="entry name" value="Beta-barrel_TonB_sf"/>
</dbReference>
<dbReference type="InterPro" id="IPR010917">
    <property type="entry name" value="TonB_rcpt_CS"/>
</dbReference>
<evidence type="ECO:0000256" key="1">
    <source>
        <dbReference type="ARBA" id="ARBA00004442"/>
    </source>
</evidence>
<dbReference type="Pfam" id="PF07715">
    <property type="entry name" value="Plug"/>
    <property type="match status" value="1"/>
</dbReference>
<evidence type="ECO:0000256" key="8">
    <source>
        <dbReference type="SAM" id="SignalP"/>
    </source>
</evidence>
<keyword evidence="5 7" id="KW-0472">Membrane</keyword>
<dbReference type="PROSITE" id="PS01156">
    <property type="entry name" value="TONB_DEPENDENT_REC_2"/>
    <property type="match status" value="1"/>
</dbReference>
<evidence type="ECO:0000256" key="2">
    <source>
        <dbReference type="ARBA" id="ARBA00009810"/>
    </source>
</evidence>
<evidence type="ECO:0000256" key="7">
    <source>
        <dbReference type="RuleBase" id="RU003357"/>
    </source>
</evidence>
<keyword evidence="3 8" id="KW-0732">Signal</keyword>
<dbReference type="Pfam" id="PF00593">
    <property type="entry name" value="TonB_dep_Rec_b-barrel"/>
    <property type="match status" value="1"/>
</dbReference>
<organism evidence="11 12">
    <name type="scientific">Pseudaquabacterium terrae</name>
    <dbReference type="NCBI Taxonomy" id="2732868"/>
    <lineage>
        <taxon>Bacteria</taxon>
        <taxon>Pseudomonadati</taxon>
        <taxon>Pseudomonadota</taxon>
        <taxon>Betaproteobacteria</taxon>
        <taxon>Burkholderiales</taxon>
        <taxon>Sphaerotilaceae</taxon>
        <taxon>Pseudaquabacterium</taxon>
    </lineage>
</organism>
<dbReference type="InterPro" id="IPR010104">
    <property type="entry name" value="TonB_rcpt_bac"/>
</dbReference>
<accession>A0ABX2ECU6</accession>
<evidence type="ECO:0000256" key="3">
    <source>
        <dbReference type="ARBA" id="ARBA00022729"/>
    </source>
</evidence>
<dbReference type="Gene3D" id="2.40.170.20">
    <property type="entry name" value="TonB-dependent receptor, beta-barrel domain"/>
    <property type="match status" value="1"/>
</dbReference>
<protein>
    <submittedName>
        <fullName evidence="11">TonB-dependent receptor</fullName>
    </submittedName>
</protein>
<dbReference type="EMBL" id="JABRWJ010000001">
    <property type="protein sequence ID" value="NRF65773.1"/>
    <property type="molecule type" value="Genomic_DNA"/>
</dbReference>
<comment type="subcellular location">
    <subcellularLocation>
        <location evidence="1 7">Cell outer membrane</location>
    </subcellularLocation>
</comment>
<keyword evidence="11" id="KW-0675">Receptor</keyword>
<dbReference type="NCBIfam" id="TIGR01782">
    <property type="entry name" value="TonB-Xanth-Caul"/>
    <property type="match status" value="1"/>
</dbReference>
<evidence type="ECO:0000313" key="11">
    <source>
        <dbReference type="EMBL" id="NRF65773.1"/>
    </source>
</evidence>
<evidence type="ECO:0000256" key="4">
    <source>
        <dbReference type="ARBA" id="ARBA00023077"/>
    </source>
</evidence>
<gene>
    <name evidence="11" type="ORF">HLB44_02115</name>
</gene>
<evidence type="ECO:0000313" key="12">
    <source>
        <dbReference type="Proteomes" id="UP000737171"/>
    </source>
</evidence>
<feature type="signal peptide" evidence="8">
    <location>
        <begin position="1"/>
        <end position="36"/>
    </location>
</feature>
<evidence type="ECO:0000256" key="6">
    <source>
        <dbReference type="ARBA" id="ARBA00023237"/>
    </source>
</evidence>
<dbReference type="SUPFAM" id="SSF56935">
    <property type="entry name" value="Porins"/>
    <property type="match status" value="1"/>
</dbReference>
<keyword evidence="4 7" id="KW-0798">TonB box</keyword>
<dbReference type="InterPro" id="IPR012910">
    <property type="entry name" value="Plug_dom"/>
</dbReference>
<reference evidence="11 12" key="1">
    <citation type="submission" date="2020-05" db="EMBL/GenBank/DDBJ databases">
        <title>Aquincola sp. isolate from soil.</title>
        <authorList>
            <person name="Han J."/>
            <person name="Kim D.-U."/>
        </authorList>
    </citation>
    <scope>NUCLEOTIDE SEQUENCE [LARGE SCALE GENOMIC DNA]</scope>
    <source>
        <strain evidence="11 12">S2</strain>
    </source>
</reference>
<feature type="chain" id="PRO_5047465712" evidence="8">
    <location>
        <begin position="37"/>
        <end position="1030"/>
    </location>
</feature>
<dbReference type="InterPro" id="IPR037066">
    <property type="entry name" value="Plug_dom_sf"/>
</dbReference>
<proteinExistence type="inferred from homology"/>
<evidence type="ECO:0000256" key="5">
    <source>
        <dbReference type="ARBA" id="ARBA00023136"/>
    </source>
</evidence>
<feature type="domain" description="TonB-dependent receptor plug" evidence="10">
    <location>
        <begin position="101"/>
        <end position="211"/>
    </location>
</feature>
<dbReference type="Proteomes" id="UP000737171">
    <property type="component" value="Unassembled WGS sequence"/>
</dbReference>